<dbReference type="Proteomes" id="UP000663193">
    <property type="component" value="Chromosome 8"/>
</dbReference>
<keyword evidence="2" id="KW-0732">Signal</keyword>
<dbReference type="AlphaFoldDB" id="A0A7U2F3P1"/>
<dbReference type="VEuPathDB" id="FungiDB:JI435_152060"/>
<name>A0A7U2F3P1_PHANO</name>
<dbReference type="Pfam" id="PF09044">
    <property type="entry name" value="Kp4"/>
    <property type="match status" value="2"/>
</dbReference>
<dbReference type="GO" id="GO:0005576">
    <property type="term" value="C:extracellular region"/>
    <property type="evidence" value="ECO:0007669"/>
    <property type="project" value="InterPro"/>
</dbReference>
<proteinExistence type="predicted"/>
<keyword evidence="5" id="KW-1185">Reference proteome</keyword>
<dbReference type="OMA" id="IVDHGCK"/>
<dbReference type="SUPFAM" id="SSF55221">
    <property type="entry name" value="Yeast killer toxins"/>
    <property type="match status" value="2"/>
</dbReference>
<feature type="chain" id="PRO_5030532882" description="Killer toxin Kp4 domain-containing protein" evidence="2">
    <location>
        <begin position="24"/>
        <end position="350"/>
    </location>
</feature>
<evidence type="ECO:0000256" key="2">
    <source>
        <dbReference type="SAM" id="SignalP"/>
    </source>
</evidence>
<feature type="domain" description="Killer toxin Kp4" evidence="3">
    <location>
        <begin position="40"/>
        <end position="157"/>
    </location>
</feature>
<feature type="domain" description="Killer toxin Kp4" evidence="3">
    <location>
        <begin position="226"/>
        <end position="339"/>
    </location>
</feature>
<evidence type="ECO:0000256" key="1">
    <source>
        <dbReference type="SAM" id="MobiDB-lite"/>
    </source>
</evidence>
<evidence type="ECO:0000313" key="5">
    <source>
        <dbReference type="Proteomes" id="UP000663193"/>
    </source>
</evidence>
<evidence type="ECO:0000259" key="3">
    <source>
        <dbReference type="Pfam" id="PF09044"/>
    </source>
</evidence>
<dbReference type="OrthoDB" id="4177994at2759"/>
<sequence length="350" mass="36990">MKISNSFAKVTAFALVSALVATALPSMGDSAQFMSPRQKLPAKGISCDGNFGCGGGYCPPNSTTILNLVDQIDDNKEFKNYVLIACARCATEAERPADYKQGICAYATKLKPGTTVTGKVVKASIEALVKHGCERCGSVPVVPGAKDDTDGNVQINFTRGACETGLCQGKSASAVASEGDSAPSSEDEPTNPAYVPSETVPGISLRSDSPDGIASPDSIASPDNVLLGLNCRGSGMCNDLCFRKSIMELDIIMQNLHPDHHNNYKNGEQIACRRCKLQKDTGSAICAFPQNLPEGADLDYDEIKAAMKAIVDHGCKFCGSSPVYRGNDVNKGELTVNYVYHGCGNGICEH</sequence>
<accession>A0A7U2F3P1</accession>
<dbReference type="InterPro" id="IPR015131">
    <property type="entry name" value="Killer_tox_Kp4"/>
</dbReference>
<evidence type="ECO:0000313" key="4">
    <source>
        <dbReference type="EMBL" id="QRC97866.1"/>
    </source>
</evidence>
<feature type="region of interest" description="Disordered" evidence="1">
    <location>
        <begin position="176"/>
        <end position="218"/>
    </location>
</feature>
<organism evidence="4 5">
    <name type="scientific">Phaeosphaeria nodorum (strain SN15 / ATCC MYA-4574 / FGSC 10173)</name>
    <name type="common">Glume blotch fungus</name>
    <name type="synonym">Parastagonospora nodorum</name>
    <dbReference type="NCBI Taxonomy" id="321614"/>
    <lineage>
        <taxon>Eukaryota</taxon>
        <taxon>Fungi</taxon>
        <taxon>Dikarya</taxon>
        <taxon>Ascomycota</taxon>
        <taxon>Pezizomycotina</taxon>
        <taxon>Dothideomycetes</taxon>
        <taxon>Pleosporomycetidae</taxon>
        <taxon>Pleosporales</taxon>
        <taxon>Pleosporineae</taxon>
        <taxon>Phaeosphaeriaceae</taxon>
        <taxon>Parastagonospora</taxon>
    </lineage>
</organism>
<gene>
    <name evidence="4" type="ORF">JI435_152060</name>
</gene>
<protein>
    <recommendedName>
        <fullName evidence="3">Killer toxin Kp4 domain-containing protein</fullName>
    </recommendedName>
</protein>
<dbReference type="EMBL" id="CP069030">
    <property type="protein sequence ID" value="QRC97866.1"/>
    <property type="molecule type" value="Genomic_DNA"/>
</dbReference>
<reference evidence="5" key="1">
    <citation type="journal article" date="2021" name="BMC Genomics">
        <title>Chromosome-level genome assembly and manually-curated proteome of model necrotroph Parastagonospora nodorum Sn15 reveals a genome-wide trove of candidate effector homologs, and redundancy of virulence-related functions within an accessory chromosome.</title>
        <authorList>
            <person name="Bertazzoni S."/>
            <person name="Jones D.A.B."/>
            <person name="Phan H.T."/>
            <person name="Tan K.-C."/>
            <person name="Hane J.K."/>
        </authorList>
    </citation>
    <scope>NUCLEOTIDE SEQUENCE [LARGE SCALE GENOMIC DNA]</scope>
    <source>
        <strain evidence="5">SN15 / ATCC MYA-4574 / FGSC 10173)</strain>
    </source>
</reference>
<dbReference type="Gene3D" id="3.30.430.10">
    <property type="entry name" value="Killer Toxin P4, subunit A"/>
    <property type="match status" value="2"/>
</dbReference>
<feature type="signal peptide" evidence="2">
    <location>
        <begin position="1"/>
        <end position="23"/>
    </location>
</feature>
<dbReference type="InterPro" id="IPR011329">
    <property type="entry name" value="Killer_tox_Kp4/SMK"/>
</dbReference>